<dbReference type="AlphaFoldDB" id="A0A090WZR3"/>
<gene>
    <name evidence="2" type="ORF">JCM19274_2958</name>
</gene>
<proteinExistence type="predicted"/>
<protein>
    <submittedName>
        <fullName evidence="2">Uncharacterized protein</fullName>
    </submittedName>
</protein>
<keyword evidence="1" id="KW-0812">Transmembrane</keyword>
<dbReference type="Proteomes" id="UP000029643">
    <property type="component" value="Unassembled WGS sequence"/>
</dbReference>
<comment type="caution">
    <text evidence="2">The sequence shown here is derived from an EMBL/GenBank/DDBJ whole genome shotgun (WGS) entry which is preliminary data.</text>
</comment>
<accession>A0A090WZR3</accession>
<feature type="transmembrane region" description="Helical" evidence="1">
    <location>
        <begin position="32"/>
        <end position="51"/>
    </location>
</feature>
<evidence type="ECO:0000313" key="3">
    <source>
        <dbReference type="Proteomes" id="UP000029643"/>
    </source>
</evidence>
<dbReference type="EMBL" id="BBNU01000029">
    <property type="protein sequence ID" value="GAL82441.1"/>
    <property type="molecule type" value="Genomic_DNA"/>
</dbReference>
<reference evidence="2" key="1">
    <citation type="journal article" date="2014" name="Genome Announc.">
        <title>Draft Genome Sequences of Marine Flavobacterium Algibacter lectus Strains SS8 and NR4.</title>
        <authorList>
            <person name="Takatani N."/>
            <person name="Nakanishi M."/>
            <person name="Meirelles P."/>
            <person name="Mino S."/>
            <person name="Suda W."/>
            <person name="Oshima K."/>
            <person name="Hattori M."/>
            <person name="Ohkuma M."/>
            <person name="Hosokawa M."/>
            <person name="Miyashita K."/>
            <person name="Thompson F.L."/>
            <person name="Niwa A."/>
            <person name="Sawabe T."/>
            <person name="Sawabe T."/>
        </authorList>
    </citation>
    <scope>NUCLEOTIDE SEQUENCE [LARGE SCALE GENOMIC DNA]</scope>
    <source>
        <strain evidence="2">JCM 19274</strain>
    </source>
</reference>
<sequence>MNKEITSKDYETLPKFNLKIDSQDRHRKIKNGLIEVIVTTFLLFGLSWLLFNKTTF</sequence>
<keyword evidence="1" id="KW-0472">Membrane</keyword>
<keyword evidence="1" id="KW-1133">Transmembrane helix</keyword>
<name>A0A090WZR3_9FLAO</name>
<evidence type="ECO:0000313" key="2">
    <source>
        <dbReference type="EMBL" id="GAL82441.1"/>
    </source>
</evidence>
<evidence type="ECO:0000256" key="1">
    <source>
        <dbReference type="SAM" id="Phobius"/>
    </source>
</evidence>
<organism evidence="2 3">
    <name type="scientific">Algibacter lectus</name>
    <dbReference type="NCBI Taxonomy" id="221126"/>
    <lineage>
        <taxon>Bacteria</taxon>
        <taxon>Pseudomonadati</taxon>
        <taxon>Bacteroidota</taxon>
        <taxon>Flavobacteriia</taxon>
        <taxon>Flavobacteriales</taxon>
        <taxon>Flavobacteriaceae</taxon>
        <taxon>Algibacter</taxon>
    </lineage>
</organism>